<feature type="domain" description="Glucose-1-phosphate adenylyltransferase/Bifunctional protein GlmU-like C-terminal hexapeptide" evidence="11">
    <location>
        <begin position="328"/>
        <end position="431"/>
    </location>
</feature>
<dbReference type="Pfam" id="PF24894">
    <property type="entry name" value="Hexapep_GlmU"/>
    <property type="match status" value="1"/>
</dbReference>
<dbReference type="CDD" id="cd04651">
    <property type="entry name" value="LbH_G1P_AT_C"/>
    <property type="match status" value="1"/>
</dbReference>
<evidence type="ECO:0000259" key="10">
    <source>
        <dbReference type="Pfam" id="PF00483"/>
    </source>
</evidence>
<dbReference type="InterPro" id="IPR011004">
    <property type="entry name" value="Trimer_LpxA-like_sf"/>
</dbReference>
<keyword evidence="8 9" id="KW-0119">Carbohydrate metabolism</keyword>
<comment type="pathway">
    <text evidence="9">Glycan biosynthesis; glycogen biosynthesis.</text>
</comment>
<dbReference type="PROSITE" id="PS00809">
    <property type="entry name" value="ADP_GLC_PYROPHOSPH_2"/>
    <property type="match status" value="1"/>
</dbReference>
<feature type="binding site" evidence="9">
    <location>
        <position position="226"/>
    </location>
    <ligand>
        <name>alpha-D-glucose 1-phosphate</name>
        <dbReference type="ChEBI" id="CHEBI:58601"/>
    </ligand>
</feature>
<feature type="binding site" evidence="9">
    <location>
        <position position="193"/>
    </location>
    <ligand>
        <name>alpha-D-glucose 1-phosphate</name>
        <dbReference type="ChEBI" id="CHEBI:58601"/>
    </ligand>
</feature>
<dbReference type="SUPFAM" id="SSF53448">
    <property type="entry name" value="Nucleotide-diphospho-sugar transferases"/>
    <property type="match status" value="1"/>
</dbReference>
<evidence type="ECO:0000256" key="4">
    <source>
        <dbReference type="ARBA" id="ARBA00022695"/>
    </source>
</evidence>
<feature type="binding site" evidence="9">
    <location>
        <position position="128"/>
    </location>
    <ligand>
        <name>alpha-D-glucose 1-phosphate</name>
        <dbReference type="ChEBI" id="CHEBI:58601"/>
    </ligand>
</feature>
<dbReference type="Proteomes" id="UP001365405">
    <property type="component" value="Unassembled WGS sequence"/>
</dbReference>
<feature type="site" description="Could play a key role in the communication between the regulatory and the substrate sites" evidence="9">
    <location>
        <position position="127"/>
    </location>
</feature>
<dbReference type="PROSITE" id="PS00810">
    <property type="entry name" value="ADP_GLC_PYROPHOSPH_3"/>
    <property type="match status" value="1"/>
</dbReference>
<keyword evidence="6 9" id="KW-0067">ATP-binding</keyword>
<dbReference type="InterPro" id="IPR005836">
    <property type="entry name" value="ADP_Glu_pyroP_CS"/>
</dbReference>
<proteinExistence type="inferred from homology"/>
<evidence type="ECO:0000256" key="8">
    <source>
        <dbReference type="ARBA" id="ARBA00023277"/>
    </source>
</evidence>
<evidence type="ECO:0000256" key="2">
    <source>
        <dbReference type="ARBA" id="ARBA00022600"/>
    </source>
</evidence>
<dbReference type="PANTHER" id="PTHR43523">
    <property type="entry name" value="GLUCOSE-1-PHOSPHATE ADENYLYLTRANSFERASE-RELATED"/>
    <property type="match status" value="1"/>
</dbReference>
<evidence type="ECO:0000313" key="12">
    <source>
        <dbReference type="EMBL" id="MEK8049776.1"/>
    </source>
</evidence>
<dbReference type="PANTHER" id="PTHR43523:SF2">
    <property type="entry name" value="GLUCOSE-1-PHOSPHATE ADENYLYLTRANSFERASE"/>
    <property type="match status" value="1"/>
</dbReference>
<dbReference type="Pfam" id="PF00483">
    <property type="entry name" value="NTP_transferase"/>
    <property type="match status" value="1"/>
</dbReference>
<keyword evidence="7 9" id="KW-0320">Glycogen biosynthesis</keyword>
<comment type="caution">
    <text evidence="12">The sequence shown here is derived from an EMBL/GenBank/DDBJ whole genome shotgun (WGS) entry which is preliminary data.</text>
</comment>
<comment type="similarity">
    <text evidence="1 9">Belongs to the bacterial/plant glucose-1-phosphate adenylyltransferase family.</text>
</comment>
<dbReference type="InterPro" id="IPR029044">
    <property type="entry name" value="Nucleotide-diphossugar_trans"/>
</dbReference>
<dbReference type="HAMAP" id="MF_00624">
    <property type="entry name" value="GlgC"/>
    <property type="match status" value="1"/>
</dbReference>
<evidence type="ECO:0000259" key="11">
    <source>
        <dbReference type="Pfam" id="PF24894"/>
    </source>
</evidence>
<comment type="catalytic activity">
    <reaction evidence="9">
        <text>alpha-D-glucose 1-phosphate + ATP + H(+) = ADP-alpha-D-glucose + diphosphate</text>
        <dbReference type="Rhea" id="RHEA:12120"/>
        <dbReference type="ChEBI" id="CHEBI:15378"/>
        <dbReference type="ChEBI" id="CHEBI:30616"/>
        <dbReference type="ChEBI" id="CHEBI:33019"/>
        <dbReference type="ChEBI" id="CHEBI:57498"/>
        <dbReference type="ChEBI" id="CHEBI:58601"/>
        <dbReference type="EC" id="2.7.7.27"/>
    </reaction>
</comment>
<keyword evidence="13" id="KW-1185">Reference proteome</keyword>
<dbReference type="NCBIfam" id="TIGR02091">
    <property type="entry name" value="glgC"/>
    <property type="match status" value="1"/>
</dbReference>
<dbReference type="SUPFAM" id="SSF51161">
    <property type="entry name" value="Trimeric LpxA-like enzymes"/>
    <property type="match status" value="1"/>
</dbReference>
<feature type="binding site" evidence="9">
    <location>
        <begin position="208"/>
        <end position="209"/>
    </location>
    <ligand>
        <name>alpha-D-glucose 1-phosphate</name>
        <dbReference type="ChEBI" id="CHEBI:58601"/>
    </ligand>
</feature>
<dbReference type="GO" id="GO:0008878">
    <property type="term" value="F:glucose-1-phosphate adenylyltransferase activity"/>
    <property type="evidence" value="ECO:0007669"/>
    <property type="project" value="UniProtKB-EC"/>
</dbReference>
<feature type="domain" description="Nucleotidyl transferase" evidence="10">
    <location>
        <begin position="37"/>
        <end position="305"/>
    </location>
</feature>
<feature type="site" description="Could play a key role in the communication between the regulatory and the substrate sites" evidence="9">
    <location>
        <position position="89"/>
    </location>
</feature>
<evidence type="ECO:0000256" key="1">
    <source>
        <dbReference type="ARBA" id="ARBA00010443"/>
    </source>
</evidence>
<evidence type="ECO:0000256" key="5">
    <source>
        <dbReference type="ARBA" id="ARBA00022741"/>
    </source>
</evidence>
<dbReference type="NCBIfam" id="NF001947">
    <property type="entry name" value="PRK00725.1"/>
    <property type="match status" value="1"/>
</dbReference>
<protein>
    <recommendedName>
        <fullName evidence="9">Glucose-1-phosphate adenylyltransferase</fullName>
        <ecNumber evidence="9">2.7.7.27</ecNumber>
    </recommendedName>
    <alternativeName>
        <fullName evidence="9">ADP-glucose pyrophosphorylase</fullName>
        <shortName evidence="9">ADPGlc PPase</shortName>
    </alternativeName>
    <alternativeName>
        <fullName evidence="9">ADP-glucose synthase</fullName>
    </alternativeName>
</protein>
<keyword evidence="3 9" id="KW-0808">Transferase</keyword>
<name>A0ABU9CDM5_9BURK</name>
<organism evidence="12 13">
    <name type="scientific">Pseudaquabacterium inlustre</name>
    <dbReference type="NCBI Taxonomy" id="2984192"/>
    <lineage>
        <taxon>Bacteria</taxon>
        <taxon>Pseudomonadati</taxon>
        <taxon>Pseudomonadota</taxon>
        <taxon>Betaproteobacteria</taxon>
        <taxon>Burkholderiales</taxon>
        <taxon>Sphaerotilaceae</taxon>
        <taxon>Pseudaquabacterium</taxon>
    </lineage>
</organism>
<sequence length="467" mass="51065">MSQRPAPARPRAPHPVAPATAARAAADLAHRMQHVYAVVLAGGRGSRLYQLTDRRAKPALPFAGKLNIIDFALSNCVNSGIRRVGVLTQYKAQSLIRHIERGWGFLQSALGEFIDVVPAQQQLDERWYSGTANAVWQNLEIVREARPEYVLILAGDHVYKMDYARLLADHIAAGADATVACIEVPLDQARGFGVMSVDEADRITAFTEKPAQPQPMPGKPGRALASMGIYVFGTEFLCEKLAADAANPDSRHDFGHDIIPRLVARGHHVLAHRFTESCVNMVGDQPYWRDVGTVDAYWEANLDLTHVVPELNLYDDEWPILSLQRQVPPAKFVFDDEGRRGSAMDSLVSGGCIVSGATVRRSILFSKVRVAEASLIEDSVILPNVQIGRRVVLQRAIVDKGCVLPDGFRAGLNVDEDRARFHVSPRGVVLITPDMLAAPRPGEIPPAAAARWADTGDDSAPMPLHTL</sequence>
<dbReference type="Gene3D" id="2.160.10.10">
    <property type="entry name" value="Hexapeptide repeat proteins"/>
    <property type="match status" value="1"/>
</dbReference>
<dbReference type="EC" id="2.7.7.27" evidence="9"/>
<keyword evidence="4 9" id="KW-0548">Nucleotidyltransferase</keyword>
<comment type="subunit">
    <text evidence="9">Homotetramer.</text>
</comment>
<evidence type="ECO:0000256" key="6">
    <source>
        <dbReference type="ARBA" id="ARBA00022840"/>
    </source>
</evidence>
<keyword evidence="2 9" id="KW-0321">Glycogen metabolism</keyword>
<dbReference type="PROSITE" id="PS00808">
    <property type="entry name" value="ADP_GLC_PYROPHOSPH_1"/>
    <property type="match status" value="1"/>
</dbReference>
<accession>A0ABU9CDM5</accession>
<reference evidence="12 13" key="1">
    <citation type="submission" date="2024-04" db="EMBL/GenBank/DDBJ databases">
        <title>Novel species of the genus Ideonella isolated from streams.</title>
        <authorList>
            <person name="Lu H."/>
        </authorList>
    </citation>
    <scope>NUCLEOTIDE SEQUENCE [LARGE SCALE GENOMIC DNA]</scope>
    <source>
        <strain evidence="12 13">DXS22W</strain>
    </source>
</reference>
<evidence type="ECO:0000256" key="9">
    <source>
        <dbReference type="HAMAP-Rule" id="MF_00624"/>
    </source>
</evidence>
<dbReference type="InterPro" id="IPR023049">
    <property type="entry name" value="GlgC_bac"/>
</dbReference>
<dbReference type="InterPro" id="IPR005835">
    <property type="entry name" value="NTP_transferase_dom"/>
</dbReference>
<dbReference type="EMBL" id="JBBUTH010000003">
    <property type="protein sequence ID" value="MEK8049776.1"/>
    <property type="molecule type" value="Genomic_DNA"/>
</dbReference>
<evidence type="ECO:0000256" key="3">
    <source>
        <dbReference type="ARBA" id="ARBA00022679"/>
    </source>
</evidence>
<dbReference type="InterPro" id="IPR011831">
    <property type="entry name" value="ADP-Glc_PPase"/>
</dbReference>
<dbReference type="InterPro" id="IPR056818">
    <property type="entry name" value="GlmU/GlgC-like_hexapep"/>
</dbReference>
<dbReference type="CDD" id="cd02508">
    <property type="entry name" value="ADP_Glucose_PP"/>
    <property type="match status" value="1"/>
</dbReference>
<comment type="function">
    <text evidence="9">Involved in the biosynthesis of ADP-glucose, a building block required for the elongation reactions to produce glycogen. Catalyzes the reaction between ATP and alpha-D-glucose 1-phosphate (G1P) to produce pyrophosphate and ADP-Glc.</text>
</comment>
<evidence type="ECO:0000313" key="13">
    <source>
        <dbReference type="Proteomes" id="UP001365405"/>
    </source>
</evidence>
<gene>
    <name evidence="9 12" type="primary">glgC</name>
    <name evidence="12" type="ORF">AACH10_05975</name>
</gene>
<evidence type="ECO:0000256" key="7">
    <source>
        <dbReference type="ARBA" id="ARBA00023056"/>
    </source>
</evidence>
<keyword evidence="5 9" id="KW-0547">Nucleotide-binding</keyword>
<dbReference type="NCBIfam" id="NF002023">
    <property type="entry name" value="PRK00844.1"/>
    <property type="match status" value="1"/>
</dbReference>
<dbReference type="Gene3D" id="3.90.550.10">
    <property type="entry name" value="Spore Coat Polysaccharide Biosynthesis Protein SpsA, Chain A"/>
    <property type="match status" value="1"/>
</dbReference>